<sequence>MCSLRLGLKGKEEYAKSKPNRIKYESNDHDHDDDDDDDDDVRFLVATVVYSESLRRHNDRSQQACLAASTTMTYAHFDIRKLAMINPARM</sequence>
<dbReference type="AlphaFoldDB" id="A0A1B0B7K8"/>
<evidence type="ECO:0000313" key="2">
    <source>
        <dbReference type="EnsemblMetazoa" id="GPPI021446-PA"/>
    </source>
</evidence>
<evidence type="ECO:0000313" key="3">
    <source>
        <dbReference type="Proteomes" id="UP000092460"/>
    </source>
</evidence>
<dbReference type="EnsemblMetazoa" id="GPPI021446-RA">
    <property type="protein sequence ID" value="GPPI021446-PA"/>
    <property type="gene ID" value="GPPI021446"/>
</dbReference>
<dbReference type="EMBL" id="JXJN01009680">
    <property type="status" value="NOT_ANNOTATED_CDS"/>
    <property type="molecule type" value="Genomic_DNA"/>
</dbReference>
<feature type="region of interest" description="Disordered" evidence="1">
    <location>
        <begin position="17"/>
        <end position="37"/>
    </location>
</feature>
<name>A0A1B0B7K8_9MUSC</name>
<reference evidence="2" key="2">
    <citation type="submission" date="2020-05" db="UniProtKB">
        <authorList>
            <consortium name="EnsemblMetazoa"/>
        </authorList>
    </citation>
    <scope>IDENTIFICATION</scope>
    <source>
        <strain evidence="2">IAEA</strain>
    </source>
</reference>
<dbReference type="EMBL" id="JXJN01009679">
    <property type="status" value="NOT_ANNOTATED_CDS"/>
    <property type="molecule type" value="Genomic_DNA"/>
</dbReference>
<accession>A0A1B0B7K8</accession>
<proteinExistence type="predicted"/>
<protein>
    <submittedName>
        <fullName evidence="2">Uncharacterized protein</fullName>
    </submittedName>
</protein>
<organism evidence="2 3">
    <name type="scientific">Glossina palpalis gambiensis</name>
    <dbReference type="NCBI Taxonomy" id="67801"/>
    <lineage>
        <taxon>Eukaryota</taxon>
        <taxon>Metazoa</taxon>
        <taxon>Ecdysozoa</taxon>
        <taxon>Arthropoda</taxon>
        <taxon>Hexapoda</taxon>
        <taxon>Insecta</taxon>
        <taxon>Pterygota</taxon>
        <taxon>Neoptera</taxon>
        <taxon>Endopterygota</taxon>
        <taxon>Diptera</taxon>
        <taxon>Brachycera</taxon>
        <taxon>Muscomorpha</taxon>
        <taxon>Hippoboscoidea</taxon>
        <taxon>Glossinidae</taxon>
        <taxon>Glossina</taxon>
    </lineage>
</organism>
<reference evidence="3" key="1">
    <citation type="submission" date="2015-01" db="EMBL/GenBank/DDBJ databases">
        <authorList>
            <person name="Aksoy S."/>
            <person name="Warren W."/>
            <person name="Wilson R.K."/>
        </authorList>
    </citation>
    <scope>NUCLEOTIDE SEQUENCE [LARGE SCALE GENOMIC DNA]</scope>
    <source>
        <strain evidence="3">IAEA</strain>
    </source>
</reference>
<feature type="compositionally biased region" description="Basic and acidic residues" evidence="1">
    <location>
        <begin position="17"/>
        <end position="30"/>
    </location>
</feature>
<dbReference type="VEuPathDB" id="VectorBase:GPPI021446"/>
<keyword evidence="3" id="KW-1185">Reference proteome</keyword>
<dbReference type="Proteomes" id="UP000092460">
    <property type="component" value="Unassembled WGS sequence"/>
</dbReference>
<evidence type="ECO:0000256" key="1">
    <source>
        <dbReference type="SAM" id="MobiDB-lite"/>
    </source>
</evidence>